<dbReference type="InterPro" id="IPR050592">
    <property type="entry name" value="GDSL_lipolytic_enzyme"/>
</dbReference>
<dbReference type="PANTHER" id="PTHR45642">
    <property type="entry name" value="GDSL ESTERASE/LIPASE EXL3"/>
    <property type="match status" value="1"/>
</dbReference>
<dbReference type="EMBL" id="OIVN01006327">
    <property type="protein sequence ID" value="SPD30682.1"/>
    <property type="molecule type" value="Genomic_DNA"/>
</dbReference>
<dbReference type="GO" id="GO:0016788">
    <property type="term" value="F:hydrolase activity, acting on ester bonds"/>
    <property type="evidence" value="ECO:0007669"/>
    <property type="project" value="InterPro"/>
</dbReference>
<keyword evidence="2 4" id="KW-0732">Signal</keyword>
<dbReference type="InterPro" id="IPR035669">
    <property type="entry name" value="SGNH_plant_lipase-like"/>
</dbReference>
<name>A0A2N9J0G9_FAGSY</name>
<sequence length="481" mass="53687">MEYSRNTIFFTIFLIASLVSLPIIPVNATPNITALFAFGDSTVDSGNNNNIPTVFRGDHQPYGQDFPGHVSSGRLCNGKLVTDYIVDSLGLKEVLPAYLDPNLKDKDLLTGVTFGSAGSGLDRNTMAVSHALDIHSQLNYFNEALQRIEKTVGATQASEIVKNALFLVSIGTNDMLINFYDVPIRALEYSIDDYQNLLLQQLESLIKNLYGAGARRIVVAGLPPIGCLPMQVTLGSIIPSFHMFERICVYQQNIDSQLYNNKLQALTSRLQAEYNGTRVLYVDIYNPLMDMIKNPRHYGFKHALQACCGTGLVEMGPLCNARVPTCSDPSRYIFWDSVHPTQAAYRDWRNGMRVKLLKRMGKYGQRRQAWRGSDSERNSTSRGSDHTGDEENHNLSEHHDDTPDEEDGEHLSREKNGHRDRGRNRGRPRRHNYRGINGLGHGSTSSTHPIEASKPPPGPRMPDGTRGFTLGRDRPPISNQS</sequence>
<dbReference type="FunFam" id="3.40.50.1110:FF:000003">
    <property type="entry name" value="GDSL esterase/lipase APG"/>
    <property type="match status" value="1"/>
</dbReference>
<evidence type="ECO:0000256" key="3">
    <source>
        <dbReference type="SAM" id="MobiDB-lite"/>
    </source>
</evidence>
<comment type="similarity">
    <text evidence="1">Belongs to the 'GDSL' lipolytic enzyme family.</text>
</comment>
<dbReference type="SUPFAM" id="SSF52266">
    <property type="entry name" value="SGNH hydrolase"/>
    <property type="match status" value="1"/>
</dbReference>
<evidence type="ECO:0000313" key="5">
    <source>
        <dbReference type="EMBL" id="SPD30682.1"/>
    </source>
</evidence>
<feature type="region of interest" description="Disordered" evidence="3">
    <location>
        <begin position="363"/>
        <end position="481"/>
    </location>
</feature>
<dbReference type="InterPro" id="IPR001087">
    <property type="entry name" value="GDSL"/>
</dbReference>
<dbReference type="CDD" id="cd01837">
    <property type="entry name" value="SGNH_plant_lipase_like"/>
    <property type="match status" value="1"/>
</dbReference>
<feature type="compositionally biased region" description="Basic and acidic residues" evidence="3">
    <location>
        <begin position="409"/>
        <end position="419"/>
    </location>
</feature>
<feature type="signal peptide" evidence="4">
    <location>
        <begin position="1"/>
        <end position="28"/>
    </location>
</feature>
<reference evidence="5" key="1">
    <citation type="submission" date="2018-02" db="EMBL/GenBank/DDBJ databases">
        <authorList>
            <person name="Cohen D.B."/>
            <person name="Kent A.D."/>
        </authorList>
    </citation>
    <scope>NUCLEOTIDE SEQUENCE</scope>
</reference>
<evidence type="ECO:0000256" key="1">
    <source>
        <dbReference type="ARBA" id="ARBA00008668"/>
    </source>
</evidence>
<dbReference type="PANTHER" id="PTHR45642:SF139">
    <property type="entry name" value="SGNH HYDROLASE-TYPE ESTERASE DOMAIN-CONTAINING PROTEIN"/>
    <property type="match status" value="1"/>
</dbReference>
<evidence type="ECO:0008006" key="6">
    <source>
        <dbReference type="Google" id="ProtNLM"/>
    </source>
</evidence>
<proteinExistence type="inferred from homology"/>
<evidence type="ECO:0000256" key="4">
    <source>
        <dbReference type="SAM" id="SignalP"/>
    </source>
</evidence>
<feature type="chain" id="PRO_5014712019" description="SGNH hydrolase-type esterase domain-containing protein" evidence="4">
    <location>
        <begin position="29"/>
        <end position="481"/>
    </location>
</feature>
<evidence type="ECO:0000256" key="2">
    <source>
        <dbReference type="ARBA" id="ARBA00022729"/>
    </source>
</evidence>
<feature type="compositionally biased region" description="Basic and acidic residues" evidence="3">
    <location>
        <begin position="373"/>
        <end position="401"/>
    </location>
</feature>
<accession>A0A2N9J0G9</accession>
<gene>
    <name evidence="5" type="ORF">FSB_LOCUS58564</name>
</gene>
<protein>
    <recommendedName>
        <fullName evidence="6">SGNH hydrolase-type esterase domain-containing protein</fullName>
    </recommendedName>
</protein>
<dbReference type="AlphaFoldDB" id="A0A2N9J0G9"/>
<organism evidence="5">
    <name type="scientific">Fagus sylvatica</name>
    <name type="common">Beechnut</name>
    <dbReference type="NCBI Taxonomy" id="28930"/>
    <lineage>
        <taxon>Eukaryota</taxon>
        <taxon>Viridiplantae</taxon>
        <taxon>Streptophyta</taxon>
        <taxon>Embryophyta</taxon>
        <taxon>Tracheophyta</taxon>
        <taxon>Spermatophyta</taxon>
        <taxon>Magnoliopsida</taxon>
        <taxon>eudicotyledons</taxon>
        <taxon>Gunneridae</taxon>
        <taxon>Pentapetalae</taxon>
        <taxon>rosids</taxon>
        <taxon>fabids</taxon>
        <taxon>Fagales</taxon>
        <taxon>Fagaceae</taxon>
        <taxon>Fagus</taxon>
    </lineage>
</organism>
<dbReference type="Pfam" id="PF00657">
    <property type="entry name" value="Lipase_GDSL"/>
    <property type="match status" value="1"/>
</dbReference>
<dbReference type="Gene3D" id="3.40.50.1110">
    <property type="entry name" value="SGNH hydrolase"/>
    <property type="match status" value="1"/>
</dbReference>
<feature type="compositionally biased region" description="Basic residues" evidence="3">
    <location>
        <begin position="420"/>
        <end position="433"/>
    </location>
</feature>
<dbReference type="InterPro" id="IPR036514">
    <property type="entry name" value="SGNH_hydro_sf"/>
</dbReference>